<feature type="transmembrane region" description="Helical" evidence="2">
    <location>
        <begin position="42"/>
        <end position="59"/>
    </location>
</feature>
<evidence type="ECO:0000256" key="1">
    <source>
        <dbReference type="SAM" id="MobiDB-lite"/>
    </source>
</evidence>
<name>A0A1I6HJT7_9FLAO</name>
<dbReference type="Proteomes" id="UP000199534">
    <property type="component" value="Unassembled WGS sequence"/>
</dbReference>
<proteinExistence type="predicted"/>
<protein>
    <recommendedName>
        <fullName evidence="5">Tryptophan-rich sensory protein</fullName>
    </recommendedName>
</protein>
<evidence type="ECO:0000313" key="3">
    <source>
        <dbReference type="EMBL" id="SFR54725.1"/>
    </source>
</evidence>
<keyword evidence="2" id="KW-0812">Transmembrane</keyword>
<dbReference type="OrthoDB" id="780137at2"/>
<accession>A0A1I6HJT7</accession>
<feature type="compositionally biased region" description="Basic and acidic residues" evidence="1">
    <location>
        <begin position="516"/>
        <end position="525"/>
    </location>
</feature>
<evidence type="ECO:0000256" key="2">
    <source>
        <dbReference type="SAM" id="Phobius"/>
    </source>
</evidence>
<feature type="region of interest" description="Disordered" evidence="1">
    <location>
        <begin position="478"/>
        <end position="535"/>
    </location>
</feature>
<dbReference type="RefSeq" id="WP_092983318.1">
    <property type="nucleotide sequence ID" value="NZ_FOYQ01000002.1"/>
</dbReference>
<sequence length="753" mass="83697">MKATAAIPVISFQRRWQWLLTAETAIVALGVGAGFWLASGNILYGLLAGLLVGGLLLLIRRPWHVSAAKAVACIDASYPKAGFSSGLLLQSEGELPGLARLQRNRIAGVLEEELRGKLPPNQLGLALLVAIFLVLAGWGISYLGGLGLANQPNANPASETIVFQPVDSTSGEVPMPVLSRQEIVLDYPSYTRKGNQRLDNPNIKALQGSRITWKLFFEGSVDQVIFEWGDQEIPLQEVAGSYLLERVVQNSGFYSFRFTDSLGRSQVSDLYAFEALEDQVPEIEVSGIDQYTYFEPGQKGSIQFSTRITDDWGLGATYIIATVSKGSGESVKFREERLEFSKPVRAGVQEANLNRELDLQELGMAMGDELYFYVVAEDLKSPQPNVGRSPTYFAVLKDSVRDVFGVEAGLGVDLMPDYFRSQRQLIIDTEKLIASKPKLSEYDFKFRSNELGFDQKSLRIRYGQFMGEETEEGMVVEGPASGAEGEAGTGEDHDHEGHDHEGHDHGEESDPLAPFTHDHDGDNEHNLVATPQQKKDDNPIKEFVHDHSDPEEATFFEESLRAKLRRALDIMWDAELQLRLYKPEASLPYQYQALELLQEIKNSARIYVHRIGYDPAPIKEDKRLTGDLKGIGNASSNETNPYESSYPSIRAAIGRLNSLISAQEPPRIEDRELFARAGQELAQLAIDNPGSYLQTLRKLKTLETGADNTQEGLRAVRRELLQILPKAADIPEGNPQFRDTLNVLFLNQLQINE</sequence>
<evidence type="ECO:0008006" key="5">
    <source>
        <dbReference type="Google" id="ProtNLM"/>
    </source>
</evidence>
<dbReference type="STRING" id="400055.SAMN04490243_2829"/>
<evidence type="ECO:0000313" key="4">
    <source>
        <dbReference type="Proteomes" id="UP000199534"/>
    </source>
</evidence>
<feature type="transmembrane region" description="Helical" evidence="2">
    <location>
        <begin position="18"/>
        <end position="36"/>
    </location>
</feature>
<feature type="transmembrane region" description="Helical" evidence="2">
    <location>
        <begin position="123"/>
        <end position="143"/>
    </location>
</feature>
<dbReference type="AlphaFoldDB" id="A0A1I6HJT7"/>
<feature type="compositionally biased region" description="Basic and acidic residues" evidence="1">
    <location>
        <begin position="490"/>
        <end position="508"/>
    </location>
</feature>
<keyword evidence="2" id="KW-0472">Membrane</keyword>
<dbReference type="EMBL" id="FOYQ01000002">
    <property type="protein sequence ID" value="SFR54725.1"/>
    <property type="molecule type" value="Genomic_DNA"/>
</dbReference>
<organism evidence="3 4">
    <name type="scientific">Robiginitalea myxolifaciens</name>
    <dbReference type="NCBI Taxonomy" id="400055"/>
    <lineage>
        <taxon>Bacteria</taxon>
        <taxon>Pseudomonadati</taxon>
        <taxon>Bacteroidota</taxon>
        <taxon>Flavobacteriia</taxon>
        <taxon>Flavobacteriales</taxon>
        <taxon>Flavobacteriaceae</taxon>
        <taxon>Robiginitalea</taxon>
    </lineage>
</organism>
<keyword evidence="2" id="KW-1133">Transmembrane helix</keyword>
<keyword evidence="4" id="KW-1185">Reference proteome</keyword>
<gene>
    <name evidence="3" type="ORF">SAMN04490243_2829</name>
</gene>
<reference evidence="3 4" key="1">
    <citation type="submission" date="2016-10" db="EMBL/GenBank/DDBJ databases">
        <authorList>
            <person name="de Groot N.N."/>
        </authorList>
    </citation>
    <scope>NUCLEOTIDE SEQUENCE [LARGE SCALE GENOMIC DNA]</scope>
    <source>
        <strain evidence="3 4">DSM 21019</strain>
    </source>
</reference>